<dbReference type="AlphaFoldDB" id="A0A1H0X7D2"/>
<name>A0A1H0X7D2_9PSEU</name>
<organism evidence="1 2">
    <name type="scientific">Lentzea jiangxiensis</name>
    <dbReference type="NCBI Taxonomy" id="641025"/>
    <lineage>
        <taxon>Bacteria</taxon>
        <taxon>Bacillati</taxon>
        <taxon>Actinomycetota</taxon>
        <taxon>Actinomycetes</taxon>
        <taxon>Pseudonocardiales</taxon>
        <taxon>Pseudonocardiaceae</taxon>
        <taxon>Lentzea</taxon>
    </lineage>
</organism>
<gene>
    <name evidence="1" type="ORF">SAMN05421507_14413</name>
</gene>
<evidence type="ECO:0000313" key="1">
    <source>
        <dbReference type="EMBL" id="SDP98847.1"/>
    </source>
</evidence>
<evidence type="ECO:0008006" key="3">
    <source>
        <dbReference type="Google" id="ProtNLM"/>
    </source>
</evidence>
<keyword evidence="2" id="KW-1185">Reference proteome</keyword>
<dbReference type="Proteomes" id="UP000199691">
    <property type="component" value="Unassembled WGS sequence"/>
</dbReference>
<proteinExistence type="predicted"/>
<reference evidence="2" key="1">
    <citation type="submission" date="2016-10" db="EMBL/GenBank/DDBJ databases">
        <authorList>
            <person name="Varghese N."/>
            <person name="Submissions S."/>
        </authorList>
    </citation>
    <scope>NUCLEOTIDE SEQUENCE [LARGE SCALE GENOMIC DNA]</scope>
    <source>
        <strain evidence="2">CGMCC 4.6609</strain>
    </source>
</reference>
<sequence length="150" mass="15725">MNGDELRLAELAGAWSLTSITAVGPRGTAVLEHPLVEGLLTYASSGHMSVVVQAPEGLYGCALVACAGRVTIDGDRLVHHVTVGAEPTGAGAALTGTASPVRSAAMTLTLIGRINDTTTIMTWRRNPPLATPVQARRSGIRRLRSDYLPR</sequence>
<accession>A0A1H0X7D2</accession>
<dbReference type="RefSeq" id="WP_090105713.1">
    <property type="nucleotide sequence ID" value="NZ_FNIX01000044.1"/>
</dbReference>
<dbReference type="EMBL" id="FNIX01000044">
    <property type="protein sequence ID" value="SDP98847.1"/>
    <property type="molecule type" value="Genomic_DNA"/>
</dbReference>
<protein>
    <recommendedName>
        <fullName evidence="3">Lipocalin-like domain-containing protein</fullName>
    </recommendedName>
</protein>
<evidence type="ECO:0000313" key="2">
    <source>
        <dbReference type="Proteomes" id="UP000199691"/>
    </source>
</evidence>
<dbReference type="OrthoDB" id="118834at2"/>